<evidence type="ECO:0000256" key="5">
    <source>
        <dbReference type="ARBA" id="ARBA00023033"/>
    </source>
</evidence>
<evidence type="ECO:0000256" key="1">
    <source>
        <dbReference type="ARBA" id="ARBA00010617"/>
    </source>
</evidence>
<evidence type="ECO:0000256" key="2">
    <source>
        <dbReference type="ARBA" id="ARBA00022723"/>
    </source>
</evidence>
<dbReference type="PANTHER" id="PTHR46300">
    <property type="entry name" value="P450, PUTATIVE (EUROFUNG)-RELATED-RELATED"/>
    <property type="match status" value="1"/>
</dbReference>
<dbReference type="InterPro" id="IPR050364">
    <property type="entry name" value="Cytochrome_P450_fung"/>
</dbReference>
<dbReference type="SUPFAM" id="SSF48264">
    <property type="entry name" value="Cytochrome P450"/>
    <property type="match status" value="1"/>
</dbReference>
<accession>A0A8H5DXC6</accession>
<organism evidence="6 7">
    <name type="scientific">Fusarium anthophilum</name>
    <dbReference type="NCBI Taxonomy" id="48485"/>
    <lineage>
        <taxon>Eukaryota</taxon>
        <taxon>Fungi</taxon>
        <taxon>Dikarya</taxon>
        <taxon>Ascomycota</taxon>
        <taxon>Pezizomycotina</taxon>
        <taxon>Sordariomycetes</taxon>
        <taxon>Hypocreomycetidae</taxon>
        <taxon>Hypocreales</taxon>
        <taxon>Nectriaceae</taxon>
        <taxon>Fusarium</taxon>
        <taxon>Fusarium fujikuroi species complex</taxon>
    </lineage>
</organism>
<keyword evidence="7" id="KW-1185">Reference proteome</keyword>
<dbReference type="InterPro" id="IPR036396">
    <property type="entry name" value="Cyt_P450_sf"/>
</dbReference>
<evidence type="ECO:0000256" key="3">
    <source>
        <dbReference type="ARBA" id="ARBA00023002"/>
    </source>
</evidence>
<sequence length="272" mass="30625">MYNDRLNVNSADRYLPHQEFDSLQLISDLAIRPESWVEHVQRYTASTSTALLKLENLQTLEARVFTQLLNRATEKIETGNAYPSSISDMLQDKDADRLDERQIAHNAAHGFGPAMPWSCFQMFRQEPSKNSILSLEKIDFHVGKTEMICLMGTETLSAAVPHSAKEDDVENGRTVCPGFHVAERNLFLAISRILWGPTITPARDSSGAVLPIDPDAVTPGLIVRPQEFKCNITPRSADRKQLIEDFWKESEASLDYQGNYTPNIDSAFAKER</sequence>
<protein>
    <submittedName>
        <fullName evidence="6">Uncharacterized protein</fullName>
    </submittedName>
</protein>
<keyword evidence="2" id="KW-0479">Metal-binding</keyword>
<comment type="caution">
    <text evidence="6">The sequence shown here is derived from an EMBL/GenBank/DDBJ whole genome shotgun (WGS) entry which is preliminary data.</text>
</comment>
<evidence type="ECO:0000313" key="6">
    <source>
        <dbReference type="EMBL" id="KAF5238821.1"/>
    </source>
</evidence>
<gene>
    <name evidence="6" type="ORF">FANTH_10149</name>
</gene>
<dbReference type="PANTHER" id="PTHR46300:SF2">
    <property type="entry name" value="CYTOCHROME P450 MONOOXYGENASE ALNH-RELATED"/>
    <property type="match status" value="1"/>
</dbReference>
<dbReference type="GO" id="GO:0004497">
    <property type="term" value="F:monooxygenase activity"/>
    <property type="evidence" value="ECO:0007669"/>
    <property type="project" value="UniProtKB-KW"/>
</dbReference>
<dbReference type="EMBL" id="JABEVY010000282">
    <property type="protein sequence ID" value="KAF5238821.1"/>
    <property type="molecule type" value="Genomic_DNA"/>
</dbReference>
<dbReference type="GO" id="GO:0020037">
    <property type="term" value="F:heme binding"/>
    <property type="evidence" value="ECO:0007669"/>
    <property type="project" value="InterPro"/>
</dbReference>
<dbReference type="Gene3D" id="1.10.630.10">
    <property type="entry name" value="Cytochrome P450"/>
    <property type="match status" value="1"/>
</dbReference>
<reference evidence="6 7" key="1">
    <citation type="journal article" date="2020" name="BMC Genomics">
        <title>Correction to: Identification and distribution of gene clusters required for synthesis of sphingolipid metabolism inhibitors in diverse species of the filamentous fungus Fusarium.</title>
        <authorList>
            <person name="Kim H.S."/>
            <person name="Lohmar J.M."/>
            <person name="Busman M."/>
            <person name="Brown D.W."/>
            <person name="Naumann T.A."/>
            <person name="Divon H.H."/>
            <person name="Lysoe E."/>
            <person name="Uhlig S."/>
            <person name="Proctor R.H."/>
        </authorList>
    </citation>
    <scope>NUCLEOTIDE SEQUENCE [LARGE SCALE GENOMIC DNA]</scope>
    <source>
        <strain evidence="6 7">NRRL 25214</strain>
    </source>
</reference>
<name>A0A8H5DXC6_9HYPO</name>
<proteinExistence type="inferred from homology"/>
<dbReference type="AlphaFoldDB" id="A0A8H5DXC6"/>
<dbReference type="GO" id="GO:0005506">
    <property type="term" value="F:iron ion binding"/>
    <property type="evidence" value="ECO:0007669"/>
    <property type="project" value="InterPro"/>
</dbReference>
<evidence type="ECO:0000313" key="7">
    <source>
        <dbReference type="Proteomes" id="UP000573603"/>
    </source>
</evidence>
<keyword evidence="5" id="KW-0503">Monooxygenase</keyword>
<dbReference type="GO" id="GO:0016705">
    <property type="term" value="F:oxidoreductase activity, acting on paired donors, with incorporation or reduction of molecular oxygen"/>
    <property type="evidence" value="ECO:0007669"/>
    <property type="project" value="InterPro"/>
</dbReference>
<comment type="similarity">
    <text evidence="1">Belongs to the cytochrome P450 family.</text>
</comment>
<keyword evidence="3" id="KW-0560">Oxidoreductase</keyword>
<evidence type="ECO:0000256" key="4">
    <source>
        <dbReference type="ARBA" id="ARBA00023004"/>
    </source>
</evidence>
<dbReference type="Proteomes" id="UP000573603">
    <property type="component" value="Unassembled WGS sequence"/>
</dbReference>
<keyword evidence="4" id="KW-0408">Iron</keyword>